<dbReference type="AlphaFoldDB" id="X1CV92"/>
<evidence type="ECO:0000313" key="1">
    <source>
        <dbReference type="EMBL" id="GAG99988.1"/>
    </source>
</evidence>
<reference evidence="1" key="1">
    <citation type="journal article" date="2014" name="Front. Microbiol.">
        <title>High frequency of phylogenetically diverse reductive dehalogenase-homologous genes in deep subseafloor sedimentary metagenomes.</title>
        <authorList>
            <person name="Kawai M."/>
            <person name="Futagami T."/>
            <person name="Toyoda A."/>
            <person name="Takaki Y."/>
            <person name="Nishi S."/>
            <person name="Hori S."/>
            <person name="Arai W."/>
            <person name="Tsubouchi T."/>
            <person name="Morono Y."/>
            <person name="Uchiyama I."/>
            <person name="Ito T."/>
            <person name="Fujiyama A."/>
            <person name="Inagaki F."/>
            <person name="Takami H."/>
        </authorList>
    </citation>
    <scope>NUCLEOTIDE SEQUENCE</scope>
    <source>
        <strain evidence="1">Expedition CK06-06</strain>
    </source>
</reference>
<comment type="caution">
    <text evidence="1">The sequence shown here is derived from an EMBL/GenBank/DDBJ whole genome shotgun (WGS) entry which is preliminary data.</text>
</comment>
<gene>
    <name evidence="1" type="ORF">S01H4_39518</name>
</gene>
<name>X1CV92_9ZZZZ</name>
<accession>X1CV92</accession>
<feature type="non-terminal residue" evidence="1">
    <location>
        <position position="1"/>
    </location>
</feature>
<dbReference type="EMBL" id="BART01021414">
    <property type="protein sequence ID" value="GAG99988.1"/>
    <property type="molecule type" value="Genomic_DNA"/>
</dbReference>
<sequence length="30" mass="3277">AREPGIGSNFIDFGTLGALYFSHGRFVFSI</sequence>
<organism evidence="1">
    <name type="scientific">marine sediment metagenome</name>
    <dbReference type="NCBI Taxonomy" id="412755"/>
    <lineage>
        <taxon>unclassified sequences</taxon>
        <taxon>metagenomes</taxon>
        <taxon>ecological metagenomes</taxon>
    </lineage>
</organism>
<protein>
    <submittedName>
        <fullName evidence="1">Uncharacterized protein</fullName>
    </submittedName>
</protein>
<proteinExistence type="predicted"/>